<dbReference type="KEGG" id="stcm:SCMC78_20040"/>
<accession>A0AB33K8T0</accession>
<evidence type="ECO:0000313" key="1">
    <source>
        <dbReference type="EMBL" id="BFP52197.1"/>
    </source>
</evidence>
<gene>
    <name evidence="1" type="ORF">SCMC78_20040</name>
</gene>
<name>A0AB33K8T0_9ACTN</name>
<dbReference type="Pfam" id="PF14350">
    <property type="entry name" value="Beta_protein"/>
    <property type="match status" value="1"/>
</dbReference>
<dbReference type="EMBL" id="AP035884">
    <property type="protein sequence ID" value="BFP52197.1"/>
    <property type="molecule type" value="Genomic_DNA"/>
</dbReference>
<dbReference type="InterPro" id="IPR025683">
    <property type="entry name" value="Protein_beta"/>
</dbReference>
<evidence type="ECO:0008006" key="2">
    <source>
        <dbReference type="Google" id="ProtNLM"/>
    </source>
</evidence>
<reference evidence="1" key="1">
    <citation type="submission" date="2024-07" db="EMBL/GenBank/DDBJ databases">
        <title>Complete genome sequences of cellulolytic bacteria, Kitasatospora sp. CMC57 and Streptomyces sp. CMC78, isolated from Japanese agricultural soil.</title>
        <authorList>
            <person name="Hashimoto T."/>
            <person name="Ito M."/>
            <person name="Iwamoto M."/>
            <person name="Fukahori D."/>
            <person name="Shoda T."/>
            <person name="Sakoda M."/>
            <person name="Morohoshi T."/>
            <person name="Mitsuboshi M."/>
            <person name="Nishizawa T."/>
        </authorList>
    </citation>
    <scope>NUCLEOTIDE SEQUENCE</scope>
    <source>
        <strain evidence="1">CMC78</strain>
    </source>
</reference>
<protein>
    <recommendedName>
        <fullName evidence="2">T4 beta protein</fullName>
    </recommendedName>
</protein>
<organism evidence="1">
    <name type="scientific">Streptomyces sp. CMC78</name>
    <dbReference type="NCBI Taxonomy" id="3231512"/>
    <lineage>
        <taxon>Bacteria</taxon>
        <taxon>Bacillati</taxon>
        <taxon>Actinomycetota</taxon>
        <taxon>Actinomycetes</taxon>
        <taxon>Kitasatosporales</taxon>
        <taxon>Streptomycetaceae</taxon>
        <taxon>Streptomyces</taxon>
    </lineage>
</organism>
<dbReference type="RefSeq" id="WP_319599621.1">
    <property type="nucleotide sequence ID" value="NZ_AP035884.1"/>
</dbReference>
<proteinExistence type="predicted"/>
<dbReference type="AlphaFoldDB" id="A0AB33K8T0"/>
<sequence length="344" mass="37366">MSAPLPLYVPRLPTRSSATRAYGDLTPDVRRKVAPLWTLPPSTTGDTAQLRRAAHRAAHAQRHSPAWLDAPYADRTTGLPATLLPEVWAGSSLRPVTGPERPPEQQRSAIRSAVAGFGEIGIRVALPGGWNEGRTDDTRRLLDSLDHGVRRDLLLDLDAVRETRPDAGKEALRALDALLPLTAWNRVAVIAGGFPEDVSGIEVAGTDEAPRHELALWHEILENRPGYRELLHYGDYAPFAARSLGQEHRGGGGPPWGLLRYTTGRAYLLAKVPTRGDARAETIRAAARWITDQEDYQGPSAGAGERWLWNCARGEGSEGTGAAADWGRTAISQHLTHVVRQSAG</sequence>